<evidence type="ECO:0000313" key="7">
    <source>
        <dbReference type="EMBL" id="GBQ85554.1"/>
    </source>
</evidence>
<gene>
    <name evidence="7" type="ORF">AA14337_3101</name>
</gene>
<reference evidence="7" key="1">
    <citation type="submission" date="2013-04" db="EMBL/GenBank/DDBJ databases">
        <title>The genome sequencing project of 58 acetic acid bacteria.</title>
        <authorList>
            <person name="Okamoto-Kainuma A."/>
            <person name="Ishikawa M."/>
            <person name="Umino S."/>
            <person name="Koizumi Y."/>
            <person name="Shiwa Y."/>
            <person name="Yoshikawa H."/>
            <person name="Matsutani M."/>
            <person name="Matsushita K."/>
        </authorList>
    </citation>
    <scope>NUCLEOTIDE SEQUENCE</scope>
    <source>
        <strain evidence="7">DSM 14337</strain>
    </source>
</reference>
<feature type="domain" description="CRISPR-associated nuclease/helicase Cas3" evidence="6">
    <location>
        <begin position="558"/>
        <end position="682"/>
    </location>
</feature>
<keyword evidence="3" id="KW-0347">Helicase</keyword>
<keyword evidence="2" id="KW-0378">Hydrolase</keyword>
<comment type="caution">
    <text evidence="7">The sequence shown here is derived from an EMBL/GenBank/DDBJ whole genome shotgun (WGS) entry which is preliminary data.</text>
</comment>
<dbReference type="InterPro" id="IPR054712">
    <property type="entry name" value="Cas3-like_dom"/>
</dbReference>
<evidence type="ECO:0000256" key="4">
    <source>
        <dbReference type="ARBA" id="ARBA00022840"/>
    </source>
</evidence>
<evidence type="ECO:0000256" key="3">
    <source>
        <dbReference type="ARBA" id="ARBA00022806"/>
    </source>
</evidence>
<keyword evidence="4" id="KW-0067">ATP-binding</keyword>
<sequence>MPFPHLPPLAAAVAWLVVSHHRIPLIPVMNDGKQEWLGKKSPSFPLDFLADPLSEITASWNSQEFDGDTQEDIQACWSMAGLSEAQPVCDKKWSAAARRLAHKAMELLDRDCASGGSGAGVSQDAYVMHLARLSLMLADHHHSSLPRTGKVAKASKAILFANTDSKGRLKEPLVDHLLGVARAAGQVAYALPSVKQFLPSIKRHRALQRRSPEDSFRWQDAAVDKARTLRDRAEKGGAFIVCMASTGCGKTIANAKIMNALSSERDGLRLTYALGLRALTLQTGEVYRRDVGLSPNDIAILVGGVASRTLFEHYADQAAASGSESTQSLLDDGYVVEGGVDGSHPVVSRLVGDRKIEKLLATPVVVCTVDHIAPATESRRGGGHIVPSLRLMTSDIVFDEVDDYDLNDMPALTRMMHLAGLLGARVILSSATLPPAMVEGMYEAYRTGRRCYDENHGLGEDGGVGVTCLWVDEFSCISDTPPDVASFRDQHGAFVAARASELAQQPALRVAETVPVIIPEGGERQDVLDAYAKTILASCQTMHERHAGVDPVTGQRVSFGLVRMANVEPIFDVAQILFRAEQLPGVRVHLCVYHGGFPLAHRAAIENMLDRSFTRKNPDTALSEPEIRNAIDIDPDKGHLFIVLASPVCEVGRDWDADWAVVEPSSVRSIIQLAGRIQRHRRQVPSEANIAILDMPIRAILKPSEAAYCRPGFEGKHGDFRLATHHAQDLLKSDFLKHIDARPRINPPPRSEWRSATSLADLEQSALVRNMLPEEVREPVASRSRRQRYQSASAFRPANFMSYLVWKFPQSLLTGVLPQQQPFRASSGKEVTLVLLPDEDGVLRLYREDGEKGKSLYVPVEKSLRHDVKIDGLYPWKPSPLYGLDHKINSGIVSPAKVALTSVRVPNSDFGWRYQPILGFTVYRSE</sequence>
<keyword evidence="8" id="KW-1185">Reference proteome</keyword>
<dbReference type="InterPro" id="IPR013395">
    <property type="entry name" value="CRISPR-assoc_Cas3_yers"/>
</dbReference>
<proteinExistence type="predicted"/>
<dbReference type="SUPFAM" id="SSF52540">
    <property type="entry name" value="P-loop containing nucleoside triphosphate hydrolases"/>
    <property type="match status" value="1"/>
</dbReference>
<evidence type="ECO:0000256" key="5">
    <source>
        <dbReference type="ARBA" id="ARBA00023118"/>
    </source>
</evidence>
<name>A0ABQ0PZQ3_9PROT</name>
<evidence type="ECO:0000259" key="6">
    <source>
        <dbReference type="Pfam" id="PF22590"/>
    </source>
</evidence>
<dbReference type="EMBL" id="BAPF01000054">
    <property type="protein sequence ID" value="GBQ85554.1"/>
    <property type="molecule type" value="Genomic_DNA"/>
</dbReference>
<evidence type="ECO:0000256" key="2">
    <source>
        <dbReference type="ARBA" id="ARBA00022801"/>
    </source>
</evidence>
<keyword evidence="1" id="KW-0547">Nucleotide-binding</keyword>
<dbReference type="InterPro" id="IPR027417">
    <property type="entry name" value="P-loop_NTPase"/>
</dbReference>
<evidence type="ECO:0000256" key="1">
    <source>
        <dbReference type="ARBA" id="ARBA00022741"/>
    </source>
</evidence>
<dbReference type="Proteomes" id="UP001065047">
    <property type="component" value="Unassembled WGS sequence"/>
</dbReference>
<dbReference type="NCBIfam" id="TIGR02562">
    <property type="entry name" value="cas3_yersinia"/>
    <property type="match status" value="1"/>
</dbReference>
<evidence type="ECO:0000313" key="8">
    <source>
        <dbReference type="Proteomes" id="UP001065047"/>
    </source>
</evidence>
<protein>
    <submittedName>
        <fullName evidence="7">CRISPR-associated helicase Cas3</fullName>
    </submittedName>
</protein>
<accession>A0ABQ0PZQ3</accession>
<keyword evidence="5" id="KW-0051">Antiviral defense</keyword>
<organism evidence="7 8">
    <name type="scientific">Acetobacter malorum DSM 14337</name>
    <dbReference type="NCBI Taxonomy" id="1307910"/>
    <lineage>
        <taxon>Bacteria</taxon>
        <taxon>Pseudomonadati</taxon>
        <taxon>Pseudomonadota</taxon>
        <taxon>Alphaproteobacteria</taxon>
        <taxon>Acetobacterales</taxon>
        <taxon>Acetobacteraceae</taxon>
        <taxon>Acetobacter</taxon>
    </lineage>
</organism>
<dbReference type="Gene3D" id="3.40.50.300">
    <property type="entry name" value="P-loop containing nucleotide triphosphate hydrolases"/>
    <property type="match status" value="1"/>
</dbReference>
<dbReference type="Pfam" id="PF22590">
    <property type="entry name" value="Cas3-like_C_2"/>
    <property type="match status" value="1"/>
</dbReference>